<comment type="caution">
    <text evidence="3">The sequence shown here is derived from an EMBL/GenBank/DDBJ whole genome shotgun (WGS) entry which is preliminary data.</text>
</comment>
<dbReference type="EMBL" id="BTRK01000006">
    <property type="protein sequence ID" value="GMR56672.1"/>
    <property type="molecule type" value="Genomic_DNA"/>
</dbReference>
<evidence type="ECO:0000313" key="3">
    <source>
        <dbReference type="EMBL" id="GMR56672.1"/>
    </source>
</evidence>
<accession>A0AAN5D610</accession>
<evidence type="ECO:0000313" key="4">
    <source>
        <dbReference type="Proteomes" id="UP001328107"/>
    </source>
</evidence>
<gene>
    <name evidence="2" type="ORF">PMAYCL1PPCAC_26865</name>
    <name evidence="3" type="ORF">PMAYCL1PPCAC_26867</name>
</gene>
<reference evidence="3" key="2">
    <citation type="submission" date="2023-06" db="EMBL/GenBank/DDBJ databases">
        <title>Genome assembly of Pristionchus species.</title>
        <authorList>
            <person name="Yoshida K."/>
            <person name="Sommer R.J."/>
        </authorList>
    </citation>
    <scope>NUCLEOTIDE SEQUENCE</scope>
    <source>
        <strain evidence="3 4">RS5460</strain>
    </source>
</reference>
<dbReference type="Proteomes" id="UP001328107">
    <property type="component" value="Unassembled WGS sequence"/>
</dbReference>
<sequence>RLREWRREERRGSMTAEKELFVHILSFLPMEDRLRARVNKILYEIEAESKYHLDYLGIEEPPPDGRLFSLPTTSGKQPPRQESRRVSSTPPPP</sequence>
<name>A0AAN5D610_9BILA</name>
<reference evidence="4" key="1">
    <citation type="submission" date="2022-10" db="EMBL/GenBank/DDBJ databases">
        <title>Genome assembly of Pristionchus species.</title>
        <authorList>
            <person name="Yoshida K."/>
            <person name="Sommer R.J."/>
        </authorList>
    </citation>
    <scope>NUCLEOTIDE SEQUENCE [LARGE SCALE GENOMIC DNA]</scope>
    <source>
        <strain evidence="4">RS5460</strain>
    </source>
</reference>
<dbReference type="EMBL" id="BTRK01000006">
    <property type="protein sequence ID" value="GMR56670.1"/>
    <property type="molecule type" value="Genomic_DNA"/>
</dbReference>
<dbReference type="AlphaFoldDB" id="A0AAN5D610"/>
<evidence type="ECO:0000313" key="2">
    <source>
        <dbReference type="EMBL" id="GMR56670.1"/>
    </source>
</evidence>
<evidence type="ECO:0000256" key="1">
    <source>
        <dbReference type="SAM" id="MobiDB-lite"/>
    </source>
</evidence>
<proteinExistence type="predicted"/>
<protein>
    <submittedName>
        <fullName evidence="3">Uncharacterized protein</fullName>
    </submittedName>
</protein>
<keyword evidence="4" id="KW-1185">Reference proteome</keyword>
<feature type="non-terminal residue" evidence="3">
    <location>
        <position position="1"/>
    </location>
</feature>
<feature type="region of interest" description="Disordered" evidence="1">
    <location>
        <begin position="62"/>
        <end position="93"/>
    </location>
</feature>
<organism evidence="3 4">
    <name type="scientific">Pristionchus mayeri</name>
    <dbReference type="NCBI Taxonomy" id="1317129"/>
    <lineage>
        <taxon>Eukaryota</taxon>
        <taxon>Metazoa</taxon>
        <taxon>Ecdysozoa</taxon>
        <taxon>Nematoda</taxon>
        <taxon>Chromadorea</taxon>
        <taxon>Rhabditida</taxon>
        <taxon>Rhabditina</taxon>
        <taxon>Diplogasteromorpha</taxon>
        <taxon>Diplogasteroidea</taxon>
        <taxon>Neodiplogasteridae</taxon>
        <taxon>Pristionchus</taxon>
    </lineage>
</organism>
<dbReference type="CDD" id="cd09917">
    <property type="entry name" value="F-box_SF"/>
    <property type="match status" value="1"/>
</dbReference>